<accession>A0A7W7ZB19</accession>
<evidence type="ECO:0000313" key="2">
    <source>
        <dbReference type="EMBL" id="MBB5056616.1"/>
    </source>
</evidence>
<keyword evidence="1" id="KW-1133">Transmembrane helix</keyword>
<protein>
    <submittedName>
        <fullName evidence="2">Uncharacterized protein</fullName>
    </submittedName>
</protein>
<proteinExistence type="predicted"/>
<evidence type="ECO:0000313" key="3">
    <source>
        <dbReference type="Proteomes" id="UP000540989"/>
    </source>
</evidence>
<dbReference type="AlphaFoldDB" id="A0A7W7ZB19"/>
<evidence type="ECO:0000256" key="1">
    <source>
        <dbReference type="SAM" id="Phobius"/>
    </source>
</evidence>
<reference evidence="2 3" key="1">
    <citation type="submission" date="2020-08" db="EMBL/GenBank/DDBJ databases">
        <title>Genomic Encyclopedia of Type Strains, Phase IV (KMG-V): Genome sequencing to study the core and pangenomes of soil and plant-associated prokaryotes.</title>
        <authorList>
            <person name="Whitman W."/>
        </authorList>
    </citation>
    <scope>NUCLEOTIDE SEQUENCE [LARGE SCALE GENOMIC DNA]</scope>
    <source>
        <strain evidence="2 3">M8UP14</strain>
    </source>
</reference>
<sequence>MHINFLRDIPLALGVIVLLVGFYRNGFEIKACSGPDSPQWLCRLVFVFTGTVLVCFGVLGNYAPH</sequence>
<feature type="transmembrane region" description="Helical" evidence="1">
    <location>
        <begin position="44"/>
        <end position="63"/>
    </location>
</feature>
<dbReference type="RefSeq" id="WP_184214671.1">
    <property type="nucleotide sequence ID" value="NZ_JACHIP010000002.1"/>
</dbReference>
<keyword evidence="1" id="KW-0472">Membrane</keyword>
<gene>
    <name evidence="2" type="ORF">HDF16_001301</name>
</gene>
<dbReference type="EMBL" id="JACHIP010000002">
    <property type="protein sequence ID" value="MBB5056616.1"/>
    <property type="molecule type" value="Genomic_DNA"/>
</dbReference>
<organism evidence="2 3">
    <name type="scientific">Granulicella aggregans</name>
    <dbReference type="NCBI Taxonomy" id="474949"/>
    <lineage>
        <taxon>Bacteria</taxon>
        <taxon>Pseudomonadati</taxon>
        <taxon>Acidobacteriota</taxon>
        <taxon>Terriglobia</taxon>
        <taxon>Terriglobales</taxon>
        <taxon>Acidobacteriaceae</taxon>
        <taxon>Granulicella</taxon>
    </lineage>
</organism>
<keyword evidence="1" id="KW-0812">Transmembrane</keyword>
<comment type="caution">
    <text evidence="2">The sequence shown here is derived from an EMBL/GenBank/DDBJ whole genome shotgun (WGS) entry which is preliminary data.</text>
</comment>
<keyword evidence="3" id="KW-1185">Reference proteome</keyword>
<dbReference type="Proteomes" id="UP000540989">
    <property type="component" value="Unassembled WGS sequence"/>
</dbReference>
<name>A0A7W7ZB19_9BACT</name>
<feature type="transmembrane region" description="Helical" evidence="1">
    <location>
        <begin position="6"/>
        <end position="23"/>
    </location>
</feature>